<reference evidence="1 2" key="2">
    <citation type="journal article" date="2022" name="Mol. Ecol. Resour.">
        <title>The genomes of chicory, endive, great burdock and yacon provide insights into Asteraceae paleo-polyploidization history and plant inulin production.</title>
        <authorList>
            <person name="Fan W."/>
            <person name="Wang S."/>
            <person name="Wang H."/>
            <person name="Wang A."/>
            <person name="Jiang F."/>
            <person name="Liu H."/>
            <person name="Zhao H."/>
            <person name="Xu D."/>
            <person name="Zhang Y."/>
        </authorList>
    </citation>
    <scope>NUCLEOTIDE SEQUENCE [LARGE SCALE GENOMIC DNA]</scope>
    <source>
        <strain evidence="2">cv. Yunnan</strain>
        <tissue evidence="1">Leaves</tissue>
    </source>
</reference>
<dbReference type="Proteomes" id="UP001056120">
    <property type="component" value="Linkage Group LG04"/>
</dbReference>
<accession>A0ACB9JBD7</accession>
<sequence length="134" mass="15153">MKSFNFDDDGANPASILIKQYPESSKSRLKELIKYKRYQVPPAELEHILHSHPGITEAAVIPYPDESAGQVPMGFLVKRRGSTINETQVKDYVAKQVAPYKKLRRVCFTDSIPKNAPGKLLRKELIKMAVNSRL</sequence>
<evidence type="ECO:0000313" key="2">
    <source>
        <dbReference type="Proteomes" id="UP001056120"/>
    </source>
</evidence>
<name>A0ACB9JBD7_9ASTR</name>
<comment type="caution">
    <text evidence="1">The sequence shown here is derived from an EMBL/GenBank/DDBJ whole genome shotgun (WGS) entry which is preliminary data.</text>
</comment>
<protein>
    <submittedName>
        <fullName evidence="1">Uncharacterized protein</fullName>
    </submittedName>
</protein>
<dbReference type="EMBL" id="CM042021">
    <property type="protein sequence ID" value="KAI3817476.1"/>
    <property type="molecule type" value="Genomic_DNA"/>
</dbReference>
<proteinExistence type="predicted"/>
<reference evidence="2" key="1">
    <citation type="journal article" date="2022" name="Mol. Ecol. Resour.">
        <title>The genomes of chicory, endive, great burdock and yacon provide insights into Asteraceae palaeo-polyploidization history and plant inulin production.</title>
        <authorList>
            <person name="Fan W."/>
            <person name="Wang S."/>
            <person name="Wang H."/>
            <person name="Wang A."/>
            <person name="Jiang F."/>
            <person name="Liu H."/>
            <person name="Zhao H."/>
            <person name="Xu D."/>
            <person name="Zhang Y."/>
        </authorList>
    </citation>
    <scope>NUCLEOTIDE SEQUENCE [LARGE SCALE GENOMIC DNA]</scope>
    <source>
        <strain evidence="2">cv. Yunnan</strain>
    </source>
</reference>
<gene>
    <name evidence="1" type="ORF">L1987_11267</name>
</gene>
<keyword evidence="2" id="KW-1185">Reference proteome</keyword>
<evidence type="ECO:0000313" key="1">
    <source>
        <dbReference type="EMBL" id="KAI3817476.1"/>
    </source>
</evidence>
<organism evidence="1 2">
    <name type="scientific">Smallanthus sonchifolius</name>
    <dbReference type="NCBI Taxonomy" id="185202"/>
    <lineage>
        <taxon>Eukaryota</taxon>
        <taxon>Viridiplantae</taxon>
        <taxon>Streptophyta</taxon>
        <taxon>Embryophyta</taxon>
        <taxon>Tracheophyta</taxon>
        <taxon>Spermatophyta</taxon>
        <taxon>Magnoliopsida</taxon>
        <taxon>eudicotyledons</taxon>
        <taxon>Gunneridae</taxon>
        <taxon>Pentapetalae</taxon>
        <taxon>asterids</taxon>
        <taxon>campanulids</taxon>
        <taxon>Asterales</taxon>
        <taxon>Asteraceae</taxon>
        <taxon>Asteroideae</taxon>
        <taxon>Heliantheae alliance</taxon>
        <taxon>Millerieae</taxon>
        <taxon>Smallanthus</taxon>
    </lineage>
</organism>